<dbReference type="EMBL" id="WVUK01000058">
    <property type="protein sequence ID" value="KAF7491947.1"/>
    <property type="molecule type" value="Genomic_DNA"/>
</dbReference>
<reference evidence="9" key="1">
    <citation type="journal article" date="2020" name="PLoS Negl. Trop. Dis.">
        <title>High-quality nuclear genome for Sarcoptes scabiei-A critical resource for a neglected parasite.</title>
        <authorList>
            <person name="Korhonen P.K."/>
            <person name="Gasser R.B."/>
            <person name="Ma G."/>
            <person name="Wang T."/>
            <person name="Stroehlein A.J."/>
            <person name="Young N.D."/>
            <person name="Ang C.S."/>
            <person name="Fernando D.D."/>
            <person name="Lu H.C."/>
            <person name="Taylor S."/>
            <person name="Reynolds S.L."/>
            <person name="Mofiz E."/>
            <person name="Najaraj S.H."/>
            <person name="Gowda H."/>
            <person name="Madugundu A."/>
            <person name="Renuse S."/>
            <person name="Holt D."/>
            <person name="Pandey A."/>
            <person name="Papenfuss A.T."/>
            <person name="Fischer K."/>
        </authorList>
    </citation>
    <scope>NUCLEOTIDE SEQUENCE [LARGE SCALE GENOMIC DNA]</scope>
</reference>
<feature type="binding site" evidence="3">
    <location>
        <position position="142"/>
    </location>
    <ligand>
        <name>ATP</name>
        <dbReference type="ChEBI" id="CHEBI:30616"/>
    </ligand>
</feature>
<comment type="similarity">
    <text evidence="4">Belongs to the protein kinase superfamily.</text>
</comment>
<keyword evidence="7" id="KW-0418">Kinase</keyword>
<dbReference type="PANTHER" id="PTHR44167:SF24">
    <property type="entry name" value="SERINE_THREONINE-PROTEIN KINASE CHK2"/>
    <property type="match status" value="1"/>
</dbReference>
<dbReference type="InterPro" id="IPR000719">
    <property type="entry name" value="Prot_kinase_dom"/>
</dbReference>
<dbReference type="SUPFAM" id="SSF56112">
    <property type="entry name" value="Protein kinase-like (PK-like)"/>
    <property type="match status" value="1"/>
</dbReference>
<dbReference type="InterPro" id="IPR008271">
    <property type="entry name" value="Ser/Thr_kinase_AS"/>
</dbReference>
<gene>
    <name evidence="7" type="ORF">SSS_3674</name>
</gene>
<feature type="domain" description="Protein kinase" evidence="6">
    <location>
        <begin position="113"/>
        <end position="379"/>
    </location>
</feature>
<dbReference type="Proteomes" id="UP000070412">
    <property type="component" value="Unassembled WGS sequence"/>
</dbReference>
<dbReference type="InterPro" id="IPR017441">
    <property type="entry name" value="Protein_kinase_ATP_BS"/>
</dbReference>
<evidence type="ECO:0000313" key="9">
    <source>
        <dbReference type="Proteomes" id="UP000070412"/>
    </source>
</evidence>
<evidence type="ECO:0000256" key="1">
    <source>
        <dbReference type="ARBA" id="ARBA00022741"/>
    </source>
</evidence>
<dbReference type="GO" id="GO:0005524">
    <property type="term" value="F:ATP binding"/>
    <property type="evidence" value="ECO:0007669"/>
    <property type="project" value="UniProtKB-UniRule"/>
</dbReference>
<keyword evidence="9" id="KW-1185">Reference proteome</keyword>
<evidence type="ECO:0000259" key="6">
    <source>
        <dbReference type="PROSITE" id="PS50011"/>
    </source>
</evidence>
<sequence length="399" mass="46905">MLKTKTKTKSRSKSKSRDKNRFSIHSKCHRKCGMQLLRRDLRHHRFHRHNSSYNRSPFLQFKAKGKEPPGVLWREKQMDPRIYTPQQITTIYKIPNRYFQTEHDVAHYNDYHFYQEKIIGRGGFSTVFLAKNIKTNRLAACKVIDMDVSKKFSLNLNEMKNELFIMEAINNPFTIKVFVHYLVNHKLFIFMMLANAGCFGKYLENNITLTENRSKYFFSMMLASIEYMHDCHIAHRDIKPDNFLMLNIDGHLVLMISDFGLSSFVSKDDSGKFELFQSQCGTPAFMAPEILKGESPYDAFKSDIWALGISLYMMICGSLPFDNNQDDWGVSDMEQQNWQYTLEMKSYPSQELNSILCTLLEPKPESRPKIKQLLIHQWIQKDYKEIKALEKVLQKNIHS</sequence>
<evidence type="ECO:0000313" key="7">
    <source>
        <dbReference type="EMBL" id="KAF7491947.1"/>
    </source>
</evidence>
<protein>
    <submittedName>
        <fullName evidence="7">CBL-interacting serine/threonine-protein kinase 20</fullName>
    </submittedName>
</protein>
<dbReference type="Gene3D" id="1.10.510.10">
    <property type="entry name" value="Transferase(Phosphotransferase) domain 1"/>
    <property type="match status" value="1"/>
</dbReference>
<evidence type="ECO:0000313" key="8">
    <source>
        <dbReference type="EnsemblMetazoa" id="KAF7491947.1"/>
    </source>
</evidence>
<reference evidence="7" key="2">
    <citation type="submission" date="2020-01" db="EMBL/GenBank/DDBJ databases">
        <authorList>
            <person name="Korhonen P.K.K."/>
            <person name="Guangxu M.G."/>
            <person name="Wang T.W."/>
            <person name="Stroehlein A.J.S."/>
            <person name="Young N.D."/>
            <person name="Ang C.-S.A."/>
            <person name="Fernando D.W.F."/>
            <person name="Lu H.L."/>
            <person name="Taylor S.T."/>
            <person name="Ehtesham M.E.M."/>
            <person name="Najaraj S.H.N."/>
            <person name="Harsha G.H.G."/>
            <person name="Madugundu A.M."/>
            <person name="Renuse S.R."/>
            <person name="Holt D.H."/>
            <person name="Pandey A.P."/>
            <person name="Papenfuss A.P."/>
            <person name="Gasser R.B.G."/>
            <person name="Fischer K.F."/>
        </authorList>
    </citation>
    <scope>NUCLEOTIDE SEQUENCE</scope>
    <source>
        <strain evidence="7">SSS_KF_BRIS2020</strain>
    </source>
</reference>
<accession>A0A834RA70</accession>
<keyword evidence="2 3" id="KW-0067">ATP-binding</keyword>
<dbReference type="OMA" id="VHHPWIV"/>
<evidence type="ECO:0000256" key="4">
    <source>
        <dbReference type="RuleBase" id="RU000304"/>
    </source>
</evidence>
<dbReference type="GO" id="GO:0004674">
    <property type="term" value="F:protein serine/threonine kinase activity"/>
    <property type="evidence" value="ECO:0007669"/>
    <property type="project" value="UniProtKB-KW"/>
</dbReference>
<dbReference type="AlphaFoldDB" id="A0A834RA70"/>
<feature type="compositionally biased region" description="Basic residues" evidence="5">
    <location>
        <begin position="1"/>
        <end position="14"/>
    </location>
</feature>
<name>A0A834RA70_SARSC</name>
<dbReference type="InterPro" id="IPR011009">
    <property type="entry name" value="Kinase-like_dom_sf"/>
</dbReference>
<reference evidence="8" key="3">
    <citation type="submission" date="2022-06" db="UniProtKB">
        <authorList>
            <consortium name="EnsemblMetazoa"/>
        </authorList>
    </citation>
    <scope>IDENTIFICATION</scope>
</reference>
<evidence type="ECO:0000256" key="3">
    <source>
        <dbReference type="PROSITE-ProRule" id="PRU10141"/>
    </source>
</evidence>
<organism evidence="7">
    <name type="scientific">Sarcoptes scabiei</name>
    <name type="common">Itch mite</name>
    <name type="synonym">Acarus scabiei</name>
    <dbReference type="NCBI Taxonomy" id="52283"/>
    <lineage>
        <taxon>Eukaryota</taxon>
        <taxon>Metazoa</taxon>
        <taxon>Ecdysozoa</taxon>
        <taxon>Arthropoda</taxon>
        <taxon>Chelicerata</taxon>
        <taxon>Arachnida</taxon>
        <taxon>Acari</taxon>
        <taxon>Acariformes</taxon>
        <taxon>Sarcoptiformes</taxon>
        <taxon>Astigmata</taxon>
        <taxon>Psoroptidia</taxon>
        <taxon>Sarcoptoidea</taxon>
        <taxon>Sarcoptidae</taxon>
        <taxon>Sarcoptinae</taxon>
        <taxon>Sarcoptes</taxon>
    </lineage>
</organism>
<dbReference type="PROSITE" id="PS50011">
    <property type="entry name" value="PROTEIN_KINASE_DOM"/>
    <property type="match status" value="1"/>
</dbReference>
<keyword evidence="7" id="KW-0808">Transferase</keyword>
<dbReference type="FunFam" id="1.10.510.10:FF:000571">
    <property type="entry name" value="Maternal embryonic leucine zipper kinase"/>
    <property type="match status" value="1"/>
</dbReference>
<dbReference type="PROSITE" id="PS00107">
    <property type="entry name" value="PROTEIN_KINASE_ATP"/>
    <property type="match status" value="1"/>
</dbReference>
<dbReference type="PANTHER" id="PTHR44167">
    <property type="entry name" value="OVARIAN-SPECIFIC SERINE/THREONINE-PROTEIN KINASE LOK-RELATED"/>
    <property type="match status" value="1"/>
</dbReference>
<evidence type="ECO:0000256" key="2">
    <source>
        <dbReference type="ARBA" id="ARBA00022840"/>
    </source>
</evidence>
<dbReference type="OrthoDB" id="6496349at2759"/>
<evidence type="ECO:0000256" key="5">
    <source>
        <dbReference type="SAM" id="MobiDB-lite"/>
    </source>
</evidence>
<dbReference type="SMART" id="SM00220">
    <property type="entry name" value="S_TKc"/>
    <property type="match status" value="1"/>
</dbReference>
<feature type="region of interest" description="Disordered" evidence="5">
    <location>
        <begin position="1"/>
        <end position="24"/>
    </location>
</feature>
<dbReference type="Pfam" id="PF00069">
    <property type="entry name" value="Pkinase"/>
    <property type="match status" value="1"/>
</dbReference>
<keyword evidence="4" id="KW-0723">Serine/threonine-protein kinase</keyword>
<dbReference type="PROSITE" id="PS00108">
    <property type="entry name" value="PROTEIN_KINASE_ST"/>
    <property type="match status" value="1"/>
</dbReference>
<keyword evidence="1 3" id="KW-0547">Nucleotide-binding</keyword>
<dbReference type="EnsemblMetazoa" id="SSS_3674s_mrna">
    <property type="protein sequence ID" value="KAF7491947.1"/>
    <property type="gene ID" value="SSS_3674"/>
</dbReference>
<proteinExistence type="inferred from homology"/>